<sequence length="212" mass="25014">MSYNRTRIERIRTNYVNRLTSSTGVQAVEEIEATRPMENGTKHPADNFILSYERYYRALQDLKDEFKQFYHHEQELKKAIEQLNANDTFIFQTEQLIHKFNKAITALSQYDRVAGTCHTEAIHNILQQYDEPFSEIGLHINEDNHLTLNPMKLLHYLTKSKNTATDLISKFKSLILKEYYSFLKVKPARTKMEHAYDPPKLQTKGLMIEEQR</sequence>
<accession>W4QH24</accession>
<protein>
    <submittedName>
        <fullName evidence="1">Uncharacterized protein</fullName>
    </submittedName>
</protein>
<keyword evidence="2" id="KW-1185">Reference proteome</keyword>
<reference evidence="1" key="1">
    <citation type="journal article" date="2014" name="Genome Announc.">
        <title>Draft Genome Sequences of Three Alkaliphilic Bacillus Strains, Bacillus wakoensis JCM 9140T, Bacillus akibai JCM 9157T, and Bacillus hemicellulosilyticus JCM 9152T.</title>
        <authorList>
            <person name="Yuki M."/>
            <person name="Oshima K."/>
            <person name="Suda W."/>
            <person name="Oshida Y."/>
            <person name="Kitamura K."/>
            <person name="Iida T."/>
            <person name="Hattori M."/>
            <person name="Ohkuma M."/>
        </authorList>
    </citation>
    <scope>NUCLEOTIDE SEQUENCE [LARGE SCALE GENOMIC DNA]</scope>
    <source>
        <strain evidence="1">JCM 9152</strain>
    </source>
</reference>
<evidence type="ECO:0000313" key="1">
    <source>
        <dbReference type="EMBL" id="GAE31227.1"/>
    </source>
</evidence>
<name>W4QH24_9BACI</name>
<dbReference type="OrthoDB" id="2943775at2"/>
<comment type="caution">
    <text evidence="1">The sequence shown here is derived from an EMBL/GenBank/DDBJ whole genome shotgun (WGS) entry which is preliminary data.</text>
</comment>
<dbReference type="AlphaFoldDB" id="W4QH24"/>
<dbReference type="Proteomes" id="UP000018895">
    <property type="component" value="Unassembled WGS sequence"/>
</dbReference>
<dbReference type="EMBL" id="BAUU01000017">
    <property type="protein sequence ID" value="GAE31227.1"/>
    <property type="molecule type" value="Genomic_DNA"/>
</dbReference>
<dbReference type="STRING" id="1236971.JCM9152_2682"/>
<evidence type="ECO:0000313" key="2">
    <source>
        <dbReference type="Proteomes" id="UP000018895"/>
    </source>
</evidence>
<dbReference type="RefSeq" id="WP_035344560.1">
    <property type="nucleotide sequence ID" value="NZ_BAUU01000017.1"/>
</dbReference>
<gene>
    <name evidence="1" type="ORF">JCM9152_2682</name>
</gene>
<organism evidence="1 2">
    <name type="scientific">Halalkalibacter hemicellulosilyticusJCM 9152</name>
    <dbReference type="NCBI Taxonomy" id="1236971"/>
    <lineage>
        <taxon>Bacteria</taxon>
        <taxon>Bacillati</taxon>
        <taxon>Bacillota</taxon>
        <taxon>Bacilli</taxon>
        <taxon>Bacillales</taxon>
        <taxon>Bacillaceae</taxon>
        <taxon>Halalkalibacter</taxon>
    </lineage>
</organism>
<proteinExistence type="predicted"/>